<keyword evidence="2" id="KW-0808">Transferase</keyword>
<reference evidence="2 3" key="1">
    <citation type="submission" date="2022-05" db="EMBL/GenBank/DDBJ databases">
        <authorList>
            <person name="Park J.-S."/>
        </authorList>
    </citation>
    <scope>NUCLEOTIDE SEQUENCE [LARGE SCALE GENOMIC DNA]</scope>
    <source>
        <strain evidence="2 3">2012CJ34-2</strain>
    </source>
</reference>
<feature type="domain" description="N-acetyltransferase" evidence="1">
    <location>
        <begin position="1"/>
        <end position="139"/>
    </location>
</feature>
<dbReference type="Gene3D" id="3.40.630.30">
    <property type="match status" value="1"/>
</dbReference>
<accession>A0ABT0PDD3</accession>
<dbReference type="InterPro" id="IPR000182">
    <property type="entry name" value="GNAT_dom"/>
</dbReference>
<keyword evidence="3" id="KW-1185">Reference proteome</keyword>
<comment type="caution">
    <text evidence="2">The sequence shown here is derived from an EMBL/GenBank/DDBJ whole genome shotgun (WGS) entry which is preliminary data.</text>
</comment>
<dbReference type="CDD" id="cd04301">
    <property type="entry name" value="NAT_SF"/>
    <property type="match status" value="1"/>
</dbReference>
<keyword evidence="2" id="KW-0012">Acyltransferase</keyword>
<protein>
    <submittedName>
        <fullName evidence="2">GNAT family N-acetyltransferase</fullName>
        <ecNumber evidence="2">2.3.1.-</ecNumber>
    </submittedName>
</protein>
<dbReference type="PROSITE" id="PS51186">
    <property type="entry name" value="GNAT"/>
    <property type="match status" value="1"/>
</dbReference>
<dbReference type="EMBL" id="JAMFLX010000005">
    <property type="protein sequence ID" value="MCL6269370.1"/>
    <property type="molecule type" value="Genomic_DNA"/>
</dbReference>
<dbReference type="Proteomes" id="UP001203338">
    <property type="component" value="Unassembled WGS sequence"/>
</dbReference>
<evidence type="ECO:0000259" key="1">
    <source>
        <dbReference type="PROSITE" id="PS51186"/>
    </source>
</evidence>
<organism evidence="2 3">
    <name type="scientific">Parendozoicomonas callyspongiae</name>
    <dbReference type="NCBI Taxonomy" id="2942213"/>
    <lineage>
        <taxon>Bacteria</taxon>
        <taxon>Pseudomonadati</taxon>
        <taxon>Pseudomonadota</taxon>
        <taxon>Gammaproteobacteria</taxon>
        <taxon>Oceanospirillales</taxon>
        <taxon>Endozoicomonadaceae</taxon>
        <taxon>Parendozoicomonas</taxon>
    </lineage>
</organism>
<proteinExistence type="predicted"/>
<dbReference type="SUPFAM" id="SSF55729">
    <property type="entry name" value="Acyl-CoA N-acyltransferases (Nat)"/>
    <property type="match status" value="1"/>
</dbReference>
<name>A0ABT0PDD3_9GAMM</name>
<evidence type="ECO:0000313" key="2">
    <source>
        <dbReference type="EMBL" id="MCL6269370.1"/>
    </source>
</evidence>
<dbReference type="RefSeq" id="WP_249698370.1">
    <property type="nucleotide sequence ID" value="NZ_JAMFLX010000005.1"/>
</dbReference>
<gene>
    <name evidence="2" type="ORF">M3P05_05345</name>
</gene>
<dbReference type="EC" id="2.3.1.-" evidence="2"/>
<sequence length="139" mass="16113">MNLEFHQVTDERLGLVNRFYKANGHKGKCSREDLVFTAQNKSKIAGAVRYIPKADGFLLRGLWVDEQLRGNRIGYQLLQFSVKHLHAKIWCYPYQHLIGFYNSCSFVEVEAGDVPTVIGDPWHSYQRRGETFGLMQYMP</sequence>
<dbReference type="InterPro" id="IPR016181">
    <property type="entry name" value="Acyl_CoA_acyltransferase"/>
</dbReference>
<evidence type="ECO:0000313" key="3">
    <source>
        <dbReference type="Proteomes" id="UP001203338"/>
    </source>
</evidence>
<dbReference type="GO" id="GO:0016746">
    <property type="term" value="F:acyltransferase activity"/>
    <property type="evidence" value="ECO:0007669"/>
    <property type="project" value="UniProtKB-KW"/>
</dbReference>
<dbReference type="Pfam" id="PF13508">
    <property type="entry name" value="Acetyltransf_7"/>
    <property type="match status" value="1"/>
</dbReference>